<evidence type="ECO:0008006" key="3">
    <source>
        <dbReference type="Google" id="ProtNLM"/>
    </source>
</evidence>
<dbReference type="OrthoDB" id="5297245at2"/>
<dbReference type="EMBL" id="CP028339">
    <property type="protein sequence ID" value="AVR89034.1"/>
    <property type="molecule type" value="Genomic_DNA"/>
</dbReference>
<reference evidence="1 2" key="1">
    <citation type="submission" date="2018-03" db="EMBL/GenBank/DDBJ databases">
        <title>Complete genome sequence of Thauera aromatica, a model organism for studying aromatic compound degradation under denitrifying conditions.</title>
        <authorList>
            <person name="Lo H.-Y."/>
            <person name="Goris T."/>
            <person name="Boll M."/>
            <person name="Mueller J.A."/>
        </authorList>
    </citation>
    <scope>NUCLEOTIDE SEQUENCE [LARGE SCALE GENOMIC DNA]</scope>
    <source>
        <strain evidence="1 2">K172</strain>
    </source>
</reference>
<dbReference type="InterPro" id="IPR025528">
    <property type="entry name" value="BrnA_antitoxin"/>
</dbReference>
<dbReference type="Proteomes" id="UP000241885">
    <property type="component" value="Chromosome"/>
</dbReference>
<gene>
    <name evidence="1" type="ORF">Tharo_2131</name>
</gene>
<dbReference type="RefSeq" id="WP_107221192.1">
    <property type="nucleotide sequence ID" value="NZ_CP028339.1"/>
</dbReference>
<dbReference type="AlphaFoldDB" id="A0A2R4BP82"/>
<evidence type="ECO:0000313" key="1">
    <source>
        <dbReference type="EMBL" id="AVR89034.1"/>
    </source>
</evidence>
<keyword evidence="2" id="KW-1185">Reference proteome</keyword>
<sequence>MSNNSDPMFEQYADMDFTDAKPVAKVPALARLQAERGGKSRITIRIDNATLAVFKARAEMAGGNYQTLMNEALAQAAQGVTLADVVRETIRQELRH</sequence>
<evidence type="ECO:0000313" key="2">
    <source>
        <dbReference type="Proteomes" id="UP000241885"/>
    </source>
</evidence>
<accession>A0A2R4BP82</accession>
<dbReference type="KEGG" id="tak:Tharo_2131"/>
<organism evidence="1 2">
    <name type="scientific">Thauera aromatica K172</name>
    <dbReference type="NCBI Taxonomy" id="44139"/>
    <lineage>
        <taxon>Bacteria</taxon>
        <taxon>Pseudomonadati</taxon>
        <taxon>Pseudomonadota</taxon>
        <taxon>Betaproteobacteria</taxon>
        <taxon>Rhodocyclales</taxon>
        <taxon>Zoogloeaceae</taxon>
        <taxon>Thauera</taxon>
    </lineage>
</organism>
<protein>
    <recommendedName>
        <fullName evidence="3">BrnA antitoxin of type II toxin-antitoxin system</fullName>
    </recommendedName>
</protein>
<proteinExistence type="predicted"/>
<name>A0A2R4BP82_THAAR</name>
<dbReference type="Pfam" id="PF14384">
    <property type="entry name" value="BrnA_antitoxin"/>
    <property type="match status" value="1"/>
</dbReference>